<name>A0ABV8QGS3_9GAMM</name>
<accession>A0ABV8QGS3</accession>
<evidence type="ECO:0000256" key="1">
    <source>
        <dbReference type="SAM" id="SignalP"/>
    </source>
</evidence>
<keyword evidence="4" id="KW-1185">Reference proteome</keyword>
<dbReference type="EMBL" id="JBHSDI010000010">
    <property type="protein sequence ID" value="MFC4258790.1"/>
    <property type="molecule type" value="Genomic_DNA"/>
</dbReference>
<evidence type="ECO:0000259" key="2">
    <source>
        <dbReference type="SMART" id="SM00062"/>
    </source>
</evidence>
<dbReference type="RefSeq" id="WP_379886313.1">
    <property type="nucleotide sequence ID" value="NZ_JBHSDI010000010.1"/>
</dbReference>
<organism evidence="3 4">
    <name type="scientific">Marinobacter lacisalsi</name>
    <dbReference type="NCBI Taxonomy" id="475979"/>
    <lineage>
        <taxon>Bacteria</taxon>
        <taxon>Pseudomonadati</taxon>
        <taxon>Pseudomonadota</taxon>
        <taxon>Gammaproteobacteria</taxon>
        <taxon>Pseudomonadales</taxon>
        <taxon>Marinobacteraceae</taxon>
        <taxon>Marinobacter</taxon>
    </lineage>
</organism>
<dbReference type="SUPFAM" id="SSF53850">
    <property type="entry name" value="Periplasmic binding protein-like II"/>
    <property type="match status" value="1"/>
</dbReference>
<feature type="chain" id="PRO_5045062404" evidence="1">
    <location>
        <begin position="28"/>
        <end position="247"/>
    </location>
</feature>
<dbReference type="Gene3D" id="3.40.190.10">
    <property type="entry name" value="Periplasmic binding protein-like II"/>
    <property type="match status" value="2"/>
</dbReference>
<dbReference type="Proteomes" id="UP001595798">
    <property type="component" value="Unassembled WGS sequence"/>
</dbReference>
<dbReference type="SMART" id="SM00062">
    <property type="entry name" value="PBPb"/>
    <property type="match status" value="1"/>
</dbReference>
<sequence>MSKLRTFFRDASFVTMIASSLMPFAYAADRPVIRSAYIEFPPLAYTTESGELEGSFIDLTEAIADRAGYDIVWQGLPIERVYLYLEYGEIDMWPGSAGIPELAPFIRETDFHTGSIQLNAYSRAGAEPVSEIQDLRGKSLILIRGYTYFRLLDHLKEDPDTGITIAPNHLSAIRMLAFERGDYLINFQSPMENSLEISPLPGLRYDNLLKWPTTLIFSRNAPGTDKMLEDMNRAWRSMKEEGARVEH</sequence>
<keyword evidence="1" id="KW-0732">Signal</keyword>
<comment type="caution">
    <text evidence="3">The sequence shown here is derived from an EMBL/GenBank/DDBJ whole genome shotgun (WGS) entry which is preliminary data.</text>
</comment>
<evidence type="ECO:0000313" key="3">
    <source>
        <dbReference type="EMBL" id="MFC4258790.1"/>
    </source>
</evidence>
<gene>
    <name evidence="3" type="ORF">ACFOZ5_07070</name>
</gene>
<dbReference type="Pfam" id="PF00497">
    <property type="entry name" value="SBP_bac_3"/>
    <property type="match status" value="1"/>
</dbReference>
<evidence type="ECO:0000313" key="4">
    <source>
        <dbReference type="Proteomes" id="UP001595798"/>
    </source>
</evidence>
<feature type="domain" description="Solute-binding protein family 3/N-terminal" evidence="2">
    <location>
        <begin position="32"/>
        <end position="246"/>
    </location>
</feature>
<protein>
    <submittedName>
        <fullName evidence="3">Substrate-binding periplasmic protein</fullName>
    </submittedName>
</protein>
<reference evidence="4" key="1">
    <citation type="journal article" date="2019" name="Int. J. Syst. Evol. Microbiol.">
        <title>The Global Catalogue of Microorganisms (GCM) 10K type strain sequencing project: providing services to taxonomists for standard genome sequencing and annotation.</title>
        <authorList>
            <consortium name="The Broad Institute Genomics Platform"/>
            <consortium name="The Broad Institute Genome Sequencing Center for Infectious Disease"/>
            <person name="Wu L."/>
            <person name="Ma J."/>
        </authorList>
    </citation>
    <scope>NUCLEOTIDE SEQUENCE [LARGE SCALE GENOMIC DNA]</scope>
    <source>
        <strain evidence="4">CECT 7297</strain>
    </source>
</reference>
<dbReference type="InterPro" id="IPR001638">
    <property type="entry name" value="Solute-binding_3/MltF_N"/>
</dbReference>
<feature type="signal peptide" evidence="1">
    <location>
        <begin position="1"/>
        <end position="27"/>
    </location>
</feature>
<proteinExistence type="predicted"/>